<evidence type="ECO:0000313" key="1">
    <source>
        <dbReference type="EMBL" id="VTP63058.1"/>
    </source>
</evidence>
<dbReference type="EMBL" id="LR590463">
    <property type="protein sequence ID" value="VTP63058.1"/>
    <property type="molecule type" value="Genomic_DNA"/>
</dbReference>
<dbReference type="AlphaFoldDB" id="A0A4U9HGB1"/>
<proteinExistence type="predicted"/>
<dbReference type="Proteomes" id="UP000307968">
    <property type="component" value="Chromosome"/>
</dbReference>
<evidence type="ECO:0000313" key="2">
    <source>
        <dbReference type="Proteomes" id="UP000307968"/>
    </source>
</evidence>
<protein>
    <submittedName>
        <fullName evidence="1">Uncharacterized protein</fullName>
    </submittedName>
</protein>
<sequence length="81" mass="9041">MRQNLRHGLADRLRIGDVRRQPQMAVAKLLRGMGRRAAVQIQYRHPAPWAAKQAAVARPMPRSEAAPVITAILLFSNICDS</sequence>
<accession>A0A4U9HGB1</accession>
<organism evidence="1 2">
    <name type="scientific">Serratia rubidaea</name>
    <name type="common">Serratia marinorubra</name>
    <dbReference type="NCBI Taxonomy" id="61652"/>
    <lineage>
        <taxon>Bacteria</taxon>
        <taxon>Pseudomonadati</taxon>
        <taxon>Pseudomonadota</taxon>
        <taxon>Gammaproteobacteria</taxon>
        <taxon>Enterobacterales</taxon>
        <taxon>Yersiniaceae</taxon>
        <taxon>Serratia</taxon>
    </lineage>
</organism>
<gene>
    <name evidence="1" type="ORF">NCTC12971_02950</name>
</gene>
<reference evidence="1 2" key="1">
    <citation type="submission" date="2019-05" db="EMBL/GenBank/DDBJ databases">
        <authorList>
            <consortium name="Pathogen Informatics"/>
        </authorList>
    </citation>
    <scope>NUCLEOTIDE SEQUENCE [LARGE SCALE GENOMIC DNA]</scope>
    <source>
        <strain evidence="1 2">NCTC12971</strain>
    </source>
</reference>
<name>A0A4U9HGB1_SERRU</name>